<dbReference type="InterPro" id="IPR050951">
    <property type="entry name" value="Retrovirus_Pol_polyprotein"/>
</dbReference>
<sequence length="412" mass="47402">MRKELEQTYVPACEQCQRNKSSTARPTGPLHPLPIPDARGDSVAMDFVGPLPEDDGFNCILTITDRLGSDMRIIPCRTDISAKELATLFFREWYCENGLPLEIISDRDKLFVSQFWKYLHRLTGVKLKLSTAFHPETDGASERTNRTIIQALRYHVERNQKGWARALPLVRFNHMNTVNASTGFTPFQLHCGRQPRVIPPLVHAPAPPVPGTDADHATALLKRLDADVMEAQDNLLLAKSNQAYHADKHRGKEHVYQVGNKVMLSTFHRRRDFMQRGDHRVAKFMVRWDGPYKILRAWPESSLYELDLPGHSNAFPKFHASLLKPHVSNDDSLYPSRARAEPEPVFDPETGEDQHFVERILDRRRRGRGWQYLVRWKDFGPEHDLWLPGSRVDNLEALDVYLRDLGLHDEIL</sequence>
<keyword evidence="2" id="KW-0175">Coiled coil</keyword>
<dbReference type="InterPro" id="IPR036397">
    <property type="entry name" value="RNaseH_sf"/>
</dbReference>
<dbReference type="PROSITE" id="PS50994">
    <property type="entry name" value="INTEGRASE"/>
    <property type="match status" value="1"/>
</dbReference>
<organism evidence="5 6">
    <name type="scientific">Hermanssonia centrifuga</name>
    <dbReference type="NCBI Taxonomy" id="98765"/>
    <lineage>
        <taxon>Eukaryota</taxon>
        <taxon>Fungi</taxon>
        <taxon>Dikarya</taxon>
        <taxon>Basidiomycota</taxon>
        <taxon>Agaricomycotina</taxon>
        <taxon>Agaricomycetes</taxon>
        <taxon>Polyporales</taxon>
        <taxon>Meruliaceae</taxon>
        <taxon>Hermanssonia</taxon>
    </lineage>
</organism>
<reference evidence="5 6" key="1">
    <citation type="submission" date="2019-02" db="EMBL/GenBank/DDBJ databases">
        <title>Genome sequencing of the rare red list fungi Phlebia centrifuga.</title>
        <authorList>
            <person name="Buettner E."/>
            <person name="Kellner H."/>
        </authorList>
    </citation>
    <scope>NUCLEOTIDE SEQUENCE [LARGE SCALE GENOMIC DNA]</scope>
    <source>
        <strain evidence="5 6">DSM 108282</strain>
    </source>
</reference>
<dbReference type="Proteomes" id="UP000309038">
    <property type="component" value="Unassembled WGS sequence"/>
</dbReference>
<keyword evidence="1" id="KW-0694">RNA-binding</keyword>
<comment type="caution">
    <text evidence="5">The sequence shown here is derived from an EMBL/GenBank/DDBJ whole genome shotgun (WGS) entry which is preliminary data.</text>
</comment>
<feature type="coiled-coil region" evidence="2">
    <location>
        <begin position="214"/>
        <end position="241"/>
    </location>
</feature>
<evidence type="ECO:0000259" key="3">
    <source>
        <dbReference type="PROSITE" id="PS50013"/>
    </source>
</evidence>
<protein>
    <submittedName>
        <fullName evidence="5">Uncharacterized protein</fullName>
    </submittedName>
</protein>
<name>A0A4S4KDY6_9APHY</name>
<dbReference type="InterPro" id="IPR023780">
    <property type="entry name" value="Chromo_domain"/>
</dbReference>
<accession>A0A4S4KDY6</accession>
<dbReference type="GO" id="GO:0005634">
    <property type="term" value="C:nucleus"/>
    <property type="evidence" value="ECO:0007669"/>
    <property type="project" value="UniProtKB-ARBA"/>
</dbReference>
<dbReference type="InterPro" id="IPR000953">
    <property type="entry name" value="Chromo/chromo_shadow_dom"/>
</dbReference>
<feature type="domain" description="Chromo" evidence="3">
    <location>
        <begin position="355"/>
        <end position="403"/>
    </location>
</feature>
<keyword evidence="6" id="KW-1185">Reference proteome</keyword>
<dbReference type="Gene3D" id="3.30.420.10">
    <property type="entry name" value="Ribonuclease H-like superfamily/Ribonuclease H"/>
    <property type="match status" value="1"/>
</dbReference>
<dbReference type="SMART" id="SM00298">
    <property type="entry name" value="CHROMO"/>
    <property type="match status" value="1"/>
</dbReference>
<dbReference type="PROSITE" id="PS50013">
    <property type="entry name" value="CHROMO_2"/>
    <property type="match status" value="1"/>
</dbReference>
<dbReference type="GO" id="GO:0006338">
    <property type="term" value="P:chromatin remodeling"/>
    <property type="evidence" value="ECO:0007669"/>
    <property type="project" value="UniProtKB-ARBA"/>
</dbReference>
<dbReference type="Gene3D" id="2.40.50.40">
    <property type="match status" value="1"/>
</dbReference>
<dbReference type="PANTHER" id="PTHR37984:SF5">
    <property type="entry name" value="PROTEIN NYNRIN-LIKE"/>
    <property type="match status" value="1"/>
</dbReference>
<feature type="domain" description="Integrase catalytic" evidence="4">
    <location>
        <begin position="30"/>
        <end position="194"/>
    </location>
</feature>
<dbReference type="SUPFAM" id="SSF53098">
    <property type="entry name" value="Ribonuclease H-like"/>
    <property type="match status" value="1"/>
</dbReference>
<dbReference type="InterPro" id="IPR001584">
    <property type="entry name" value="Integrase_cat-core"/>
</dbReference>
<dbReference type="InterPro" id="IPR016197">
    <property type="entry name" value="Chromo-like_dom_sf"/>
</dbReference>
<evidence type="ECO:0000256" key="2">
    <source>
        <dbReference type="SAM" id="Coils"/>
    </source>
</evidence>
<dbReference type="Pfam" id="PF00385">
    <property type="entry name" value="Chromo"/>
    <property type="match status" value="1"/>
</dbReference>
<dbReference type="Pfam" id="PF24626">
    <property type="entry name" value="SH3_Tf2-1"/>
    <property type="match status" value="1"/>
</dbReference>
<dbReference type="InterPro" id="IPR012337">
    <property type="entry name" value="RNaseH-like_sf"/>
</dbReference>
<dbReference type="GO" id="GO:0003723">
    <property type="term" value="F:RNA binding"/>
    <property type="evidence" value="ECO:0007669"/>
    <property type="project" value="UniProtKB-KW"/>
</dbReference>
<evidence type="ECO:0000259" key="4">
    <source>
        <dbReference type="PROSITE" id="PS50994"/>
    </source>
</evidence>
<dbReference type="AlphaFoldDB" id="A0A4S4KDY6"/>
<dbReference type="SUPFAM" id="SSF54160">
    <property type="entry name" value="Chromo domain-like"/>
    <property type="match status" value="1"/>
</dbReference>
<dbReference type="InterPro" id="IPR056924">
    <property type="entry name" value="SH3_Tf2-1"/>
</dbReference>
<dbReference type="EMBL" id="SGPJ01000242">
    <property type="protein sequence ID" value="THG96344.1"/>
    <property type="molecule type" value="Genomic_DNA"/>
</dbReference>
<dbReference type="GO" id="GO:0015074">
    <property type="term" value="P:DNA integration"/>
    <property type="evidence" value="ECO:0007669"/>
    <property type="project" value="InterPro"/>
</dbReference>
<evidence type="ECO:0000256" key="1">
    <source>
        <dbReference type="ARBA" id="ARBA00022884"/>
    </source>
</evidence>
<gene>
    <name evidence="5" type="ORF">EW026_g5470</name>
</gene>
<evidence type="ECO:0000313" key="5">
    <source>
        <dbReference type="EMBL" id="THG96344.1"/>
    </source>
</evidence>
<proteinExistence type="predicted"/>
<evidence type="ECO:0000313" key="6">
    <source>
        <dbReference type="Proteomes" id="UP000309038"/>
    </source>
</evidence>
<dbReference type="PANTHER" id="PTHR37984">
    <property type="entry name" value="PROTEIN CBG26694"/>
    <property type="match status" value="1"/>
</dbReference>